<dbReference type="Proteomes" id="UP000886844">
    <property type="component" value="Unassembled WGS sequence"/>
</dbReference>
<reference evidence="7" key="2">
    <citation type="submission" date="2021-04" db="EMBL/GenBank/DDBJ databases">
        <authorList>
            <person name="Gilroy R."/>
        </authorList>
    </citation>
    <scope>NUCLEOTIDE SEQUENCE</scope>
    <source>
        <strain evidence="7">5134</strain>
    </source>
</reference>
<dbReference type="GO" id="GO:1990281">
    <property type="term" value="C:efflux pump complex"/>
    <property type="evidence" value="ECO:0007669"/>
    <property type="project" value="TreeGrafter"/>
</dbReference>
<dbReference type="Gene3D" id="2.40.30.170">
    <property type="match status" value="1"/>
</dbReference>
<evidence type="ECO:0000256" key="1">
    <source>
        <dbReference type="ARBA" id="ARBA00004196"/>
    </source>
</evidence>
<dbReference type="GO" id="GO:0015562">
    <property type="term" value="F:efflux transmembrane transporter activity"/>
    <property type="evidence" value="ECO:0007669"/>
    <property type="project" value="TreeGrafter"/>
</dbReference>
<dbReference type="InterPro" id="IPR058625">
    <property type="entry name" value="MdtA-like_BSH"/>
</dbReference>
<dbReference type="InterPro" id="IPR006143">
    <property type="entry name" value="RND_pump_MFP"/>
</dbReference>
<keyword evidence="4" id="KW-0732">Signal</keyword>
<dbReference type="InterPro" id="IPR058627">
    <property type="entry name" value="MdtA-like_C"/>
</dbReference>
<feature type="domain" description="Multidrug resistance protein MdtA-like C-terminal permuted SH3" evidence="6">
    <location>
        <begin position="269"/>
        <end position="330"/>
    </location>
</feature>
<feature type="chain" id="PRO_5038359545" evidence="4">
    <location>
        <begin position="24"/>
        <end position="343"/>
    </location>
</feature>
<dbReference type="Gene3D" id="1.10.287.470">
    <property type="entry name" value="Helix hairpin bin"/>
    <property type="match status" value="1"/>
</dbReference>
<accession>A0A9D1Z0Q5</accession>
<evidence type="ECO:0000259" key="6">
    <source>
        <dbReference type="Pfam" id="PF25967"/>
    </source>
</evidence>
<proteinExistence type="inferred from homology"/>
<dbReference type="AlphaFoldDB" id="A0A9D1Z0Q5"/>
<evidence type="ECO:0000256" key="4">
    <source>
        <dbReference type="SAM" id="SignalP"/>
    </source>
</evidence>
<sequence>MRIISLLLIILLLTGGCSRRTPAPQTVRPVKVATASGAGLIEKDFAGLATPDDAVTLAFKLAGQVLDVPVSQGERVERGALLAELDPRDIELQVAATRSAFEEARSAQQRMQRLLAHEAVSRQEAEAAATRYAQAKSTYDNTLDLLNDTRLRAPFAGVVERTYVDNFERVQAGQSILRLVNPVTTTVQFTLPESALELLRDSSTRFSVLFDNYRGVHFAARLKDYAQTSSDASGFPVSLRLENPDPGRYRISPGMSCTITMQSADPVPDAVSLPVSAICAPAEGGTWVWVVGADDRVTRRAVTLGELFGRDRVVVDSGLSAGERVVTAGVYRLREGEQVRILN</sequence>
<gene>
    <name evidence="7" type="ORF">H9828_04785</name>
</gene>
<comment type="similarity">
    <text evidence="2">Belongs to the membrane fusion protein (MFP) (TC 8.A.1) family.</text>
</comment>
<dbReference type="Pfam" id="PF25967">
    <property type="entry name" value="RND-MFP_C"/>
    <property type="match status" value="1"/>
</dbReference>
<feature type="domain" description="Multidrug resistance protein MdtA-like barrel-sandwich hybrid" evidence="5">
    <location>
        <begin position="55"/>
        <end position="175"/>
    </location>
</feature>
<feature type="signal peptide" evidence="4">
    <location>
        <begin position="1"/>
        <end position="23"/>
    </location>
</feature>
<evidence type="ECO:0000259" key="5">
    <source>
        <dbReference type="Pfam" id="PF25917"/>
    </source>
</evidence>
<organism evidence="7 8">
    <name type="scientific">Candidatus Alistipes intestinigallinarum</name>
    <dbReference type="NCBI Taxonomy" id="2838440"/>
    <lineage>
        <taxon>Bacteria</taxon>
        <taxon>Pseudomonadati</taxon>
        <taxon>Bacteroidota</taxon>
        <taxon>Bacteroidia</taxon>
        <taxon>Bacteroidales</taxon>
        <taxon>Rikenellaceae</taxon>
        <taxon>Alistipes</taxon>
    </lineage>
</organism>
<dbReference type="EMBL" id="DXDA01000038">
    <property type="protein sequence ID" value="HIY68712.1"/>
    <property type="molecule type" value="Genomic_DNA"/>
</dbReference>
<evidence type="ECO:0000256" key="2">
    <source>
        <dbReference type="ARBA" id="ARBA00009477"/>
    </source>
</evidence>
<name>A0A9D1Z0Q5_9BACT</name>
<dbReference type="PANTHER" id="PTHR30469">
    <property type="entry name" value="MULTIDRUG RESISTANCE PROTEIN MDTA"/>
    <property type="match status" value="1"/>
</dbReference>
<dbReference type="PROSITE" id="PS51257">
    <property type="entry name" value="PROKAR_LIPOPROTEIN"/>
    <property type="match status" value="1"/>
</dbReference>
<dbReference type="SUPFAM" id="SSF111369">
    <property type="entry name" value="HlyD-like secretion proteins"/>
    <property type="match status" value="1"/>
</dbReference>
<dbReference type="NCBIfam" id="TIGR01730">
    <property type="entry name" value="RND_mfp"/>
    <property type="match status" value="1"/>
</dbReference>
<dbReference type="Gene3D" id="2.40.50.100">
    <property type="match status" value="1"/>
</dbReference>
<protein>
    <submittedName>
        <fullName evidence="7">Efflux RND transporter periplasmic adaptor subunit</fullName>
    </submittedName>
</protein>
<keyword evidence="3" id="KW-0813">Transport</keyword>
<dbReference type="Gene3D" id="2.40.420.20">
    <property type="match status" value="1"/>
</dbReference>
<comment type="subcellular location">
    <subcellularLocation>
        <location evidence="1">Cell envelope</location>
    </subcellularLocation>
</comment>
<evidence type="ECO:0000313" key="8">
    <source>
        <dbReference type="Proteomes" id="UP000886844"/>
    </source>
</evidence>
<dbReference type="PANTHER" id="PTHR30469:SF20">
    <property type="entry name" value="EFFLUX RND TRANSPORTER PERIPLASMIC ADAPTOR SUBUNIT"/>
    <property type="match status" value="1"/>
</dbReference>
<dbReference type="Pfam" id="PF25917">
    <property type="entry name" value="BSH_RND"/>
    <property type="match status" value="1"/>
</dbReference>
<comment type="caution">
    <text evidence="7">The sequence shown here is derived from an EMBL/GenBank/DDBJ whole genome shotgun (WGS) entry which is preliminary data.</text>
</comment>
<reference evidence="7" key="1">
    <citation type="journal article" date="2021" name="PeerJ">
        <title>Extensive microbial diversity within the chicken gut microbiome revealed by metagenomics and culture.</title>
        <authorList>
            <person name="Gilroy R."/>
            <person name="Ravi A."/>
            <person name="Getino M."/>
            <person name="Pursley I."/>
            <person name="Horton D.L."/>
            <person name="Alikhan N.F."/>
            <person name="Baker D."/>
            <person name="Gharbi K."/>
            <person name="Hall N."/>
            <person name="Watson M."/>
            <person name="Adriaenssens E.M."/>
            <person name="Foster-Nyarko E."/>
            <person name="Jarju S."/>
            <person name="Secka A."/>
            <person name="Antonio M."/>
            <person name="Oren A."/>
            <person name="Chaudhuri R.R."/>
            <person name="La Ragione R."/>
            <person name="Hildebrand F."/>
            <person name="Pallen M.J."/>
        </authorList>
    </citation>
    <scope>NUCLEOTIDE SEQUENCE</scope>
    <source>
        <strain evidence="7">5134</strain>
    </source>
</reference>
<evidence type="ECO:0000256" key="3">
    <source>
        <dbReference type="ARBA" id="ARBA00022448"/>
    </source>
</evidence>
<evidence type="ECO:0000313" key="7">
    <source>
        <dbReference type="EMBL" id="HIY68712.1"/>
    </source>
</evidence>